<keyword evidence="7" id="KW-1185">Reference proteome</keyword>
<accession>A0A511D0Y6</accession>
<feature type="binding site" evidence="4">
    <location>
        <position position="176"/>
    </location>
    <ligand>
        <name>1D-myo-inositol 2-(L-cysteinylamino)-2-deoxy-alpha-D-glucopyranoside</name>
        <dbReference type="ChEBI" id="CHEBI:58887"/>
    </ligand>
</feature>
<dbReference type="InterPro" id="IPR050276">
    <property type="entry name" value="MshD_Acetyltransferase"/>
</dbReference>
<evidence type="ECO:0000313" key="6">
    <source>
        <dbReference type="EMBL" id="GEL18203.1"/>
    </source>
</evidence>
<evidence type="ECO:0000259" key="5">
    <source>
        <dbReference type="PROSITE" id="PS51186"/>
    </source>
</evidence>
<dbReference type="STRING" id="1123024.GCA_000423625_03906"/>
<comment type="caution">
    <text evidence="4">Lacks conserved residue(s) required for the propagation of feature annotation.</text>
</comment>
<name>A0A511D0Y6_9PSEU</name>
<evidence type="ECO:0000256" key="3">
    <source>
        <dbReference type="ARBA" id="ARBA00023315"/>
    </source>
</evidence>
<evidence type="ECO:0000256" key="1">
    <source>
        <dbReference type="ARBA" id="ARBA00022679"/>
    </source>
</evidence>
<dbReference type="InterPro" id="IPR000182">
    <property type="entry name" value="GNAT_dom"/>
</dbReference>
<proteinExistence type="inferred from homology"/>
<dbReference type="GO" id="GO:0008999">
    <property type="term" value="F:protein-N-terminal-alanine acetyltransferase activity"/>
    <property type="evidence" value="ECO:0007669"/>
    <property type="project" value="TreeGrafter"/>
</dbReference>
<feature type="binding site" evidence="4">
    <location>
        <position position="216"/>
    </location>
    <ligand>
        <name>1D-myo-inositol 2-(L-cysteinylamino)-2-deoxy-alpha-D-glucopyranoside</name>
        <dbReference type="ChEBI" id="CHEBI:58887"/>
    </ligand>
</feature>
<dbReference type="NCBIfam" id="TIGR03448">
    <property type="entry name" value="mycothiol_MshD"/>
    <property type="match status" value="1"/>
</dbReference>
<dbReference type="Pfam" id="PF13508">
    <property type="entry name" value="Acetyltransf_7"/>
    <property type="match status" value="1"/>
</dbReference>
<feature type="binding site" evidence="4">
    <location>
        <begin position="233"/>
        <end position="235"/>
    </location>
    <ligand>
        <name>acetyl-CoA</name>
        <dbReference type="ChEBI" id="CHEBI:57288"/>
        <label>2</label>
    </ligand>
</feature>
<organism evidence="6 7">
    <name type="scientific">Pseudonocardia asaccharolytica DSM 44247 = NBRC 16224</name>
    <dbReference type="NCBI Taxonomy" id="1123024"/>
    <lineage>
        <taxon>Bacteria</taxon>
        <taxon>Bacillati</taxon>
        <taxon>Actinomycetota</taxon>
        <taxon>Actinomycetes</taxon>
        <taxon>Pseudonocardiales</taxon>
        <taxon>Pseudonocardiaceae</taxon>
        <taxon>Pseudonocardia</taxon>
    </lineage>
</organism>
<comment type="catalytic activity">
    <reaction evidence="4">
        <text>1D-myo-inositol 2-(L-cysteinylamino)-2-deoxy-alpha-D-glucopyranoside + acetyl-CoA = mycothiol + CoA + H(+)</text>
        <dbReference type="Rhea" id="RHEA:26172"/>
        <dbReference type="ChEBI" id="CHEBI:15378"/>
        <dbReference type="ChEBI" id="CHEBI:16768"/>
        <dbReference type="ChEBI" id="CHEBI:57287"/>
        <dbReference type="ChEBI" id="CHEBI:57288"/>
        <dbReference type="ChEBI" id="CHEBI:58887"/>
        <dbReference type="EC" id="2.3.1.189"/>
    </reaction>
</comment>
<gene>
    <name evidence="4 6" type="primary">mshD</name>
    <name evidence="6" type="ORF">PA7_20400</name>
</gene>
<dbReference type="EC" id="2.3.1.189" evidence="4"/>
<dbReference type="PIRSF" id="PIRSF021524">
    <property type="entry name" value="MSH_acetyltransferase"/>
    <property type="match status" value="1"/>
</dbReference>
<dbReference type="EMBL" id="BJVI01000017">
    <property type="protein sequence ID" value="GEL18203.1"/>
    <property type="molecule type" value="Genomic_DNA"/>
</dbReference>
<feature type="domain" description="N-acetyltransferase" evidence="5">
    <location>
        <begin position="2"/>
        <end position="141"/>
    </location>
</feature>
<keyword evidence="2 4" id="KW-0677">Repeat</keyword>
<dbReference type="AlphaFoldDB" id="A0A511D0Y6"/>
<dbReference type="GO" id="GO:0035447">
    <property type="term" value="F:mycothiol synthase activity"/>
    <property type="evidence" value="ECO:0007669"/>
    <property type="project" value="UniProtKB-UniRule"/>
</dbReference>
<dbReference type="Proteomes" id="UP000321328">
    <property type="component" value="Unassembled WGS sequence"/>
</dbReference>
<feature type="binding site" evidence="4">
    <location>
        <begin position="76"/>
        <end position="78"/>
    </location>
    <ligand>
        <name>acetyl-CoA</name>
        <dbReference type="ChEBI" id="CHEBI:57288"/>
        <label>1</label>
    </ligand>
</feature>
<dbReference type="SUPFAM" id="SSF55729">
    <property type="entry name" value="Acyl-CoA N-acyltransferases (Nat)"/>
    <property type="match status" value="1"/>
</dbReference>
<comment type="similarity">
    <text evidence="4">Belongs to the acetyltransferase family. MshD subfamily.</text>
</comment>
<evidence type="ECO:0000313" key="7">
    <source>
        <dbReference type="Proteomes" id="UP000321328"/>
    </source>
</evidence>
<feature type="binding site" evidence="4">
    <location>
        <position position="267"/>
    </location>
    <ligand>
        <name>1D-myo-inositol 2-(L-cysteinylamino)-2-deoxy-alpha-D-glucopyranoside</name>
        <dbReference type="ChEBI" id="CHEBI:58887"/>
    </ligand>
</feature>
<evidence type="ECO:0000256" key="4">
    <source>
        <dbReference type="HAMAP-Rule" id="MF_01698"/>
    </source>
</evidence>
<dbReference type="Gene3D" id="3.40.630.30">
    <property type="match status" value="1"/>
</dbReference>
<dbReference type="PROSITE" id="PS51186">
    <property type="entry name" value="GNAT"/>
    <property type="match status" value="2"/>
</dbReference>
<dbReference type="PANTHER" id="PTHR43617">
    <property type="entry name" value="L-AMINO ACID N-ACETYLTRANSFERASE"/>
    <property type="match status" value="1"/>
</dbReference>
<keyword evidence="3 4" id="KW-0012">Acyltransferase</keyword>
<comment type="subunit">
    <text evidence="4">Monomer.</text>
</comment>
<protein>
    <recommendedName>
        <fullName evidence="4">Mycothiol acetyltransferase</fullName>
        <shortName evidence="4">MSH acetyltransferase</shortName>
        <ecNumber evidence="4">2.3.1.189</ecNumber>
    </recommendedName>
    <alternativeName>
        <fullName evidence="4">Mycothiol synthase</fullName>
    </alternativeName>
</protein>
<reference evidence="6 7" key="1">
    <citation type="submission" date="2019-07" db="EMBL/GenBank/DDBJ databases">
        <title>Whole genome shotgun sequence of Pseudonocardia asaccharolytica NBRC 16224.</title>
        <authorList>
            <person name="Hosoyama A."/>
            <person name="Uohara A."/>
            <person name="Ohji S."/>
            <person name="Ichikawa N."/>
        </authorList>
    </citation>
    <scope>NUCLEOTIDE SEQUENCE [LARGE SCALE GENOMIC DNA]</scope>
    <source>
        <strain evidence="6 7">NBRC 16224</strain>
    </source>
</reference>
<feature type="binding site" evidence="4">
    <location>
        <position position="33"/>
    </location>
    <ligand>
        <name>1D-myo-inositol 2-(L-cysteinylamino)-2-deoxy-alpha-D-glucopyranoside</name>
        <dbReference type="ChEBI" id="CHEBI:58887"/>
    </ligand>
</feature>
<feature type="binding site" evidence="4">
    <location>
        <position position="229"/>
    </location>
    <ligand>
        <name>1D-myo-inositol 2-(L-cysteinylamino)-2-deoxy-alpha-D-glucopyranoside</name>
        <dbReference type="ChEBI" id="CHEBI:58887"/>
    </ligand>
</feature>
<dbReference type="HAMAP" id="MF_01698">
    <property type="entry name" value="MshD"/>
    <property type="match status" value="1"/>
</dbReference>
<evidence type="ECO:0000256" key="2">
    <source>
        <dbReference type="ARBA" id="ARBA00022737"/>
    </source>
</evidence>
<dbReference type="CDD" id="cd04301">
    <property type="entry name" value="NAT_SF"/>
    <property type="match status" value="2"/>
</dbReference>
<comment type="caution">
    <text evidence="6">The sequence shown here is derived from an EMBL/GenBank/DDBJ whole genome shotgun (WGS) entry which is preliminary data.</text>
</comment>
<comment type="function">
    <text evidence="4">Catalyzes the transfer of acetyl from acetyl-CoA to desacetylmycothiol (Cys-GlcN-Ins) to form mycothiol.</text>
</comment>
<dbReference type="InterPro" id="IPR016181">
    <property type="entry name" value="Acyl_CoA_acyltransferase"/>
</dbReference>
<sequence>MSVAERLSEDRRAAVRALAAAAGEADGTPPLSEQILLNLRHEGADVLHVLAEDPDGGLVGYAQLDRSVGDGGVGELAVYPAHRRRGIGAALLAVLIERAGAPLRVWAHGEHPAAQRLAERYGFSRSRVLWQLRRSLIEPLPPAEFSDDVRVRAFETGRDEAEFLRVNNAAFDWHPEQGGWDVEQVRQRVAEPWFDPDGFLLAVDADDRLLGFHWTKVHPAAGSAPAIGEIYVLGVDPGARGRRLGSALTLAGLRHLRDRGLDAVMLYVEADNAAAVKVYTDLGFTLWHSDVMYLR</sequence>
<keyword evidence="1 4" id="KW-0808">Transferase</keyword>
<feature type="domain" description="N-acetyltransferase" evidence="5">
    <location>
        <begin position="149"/>
        <end position="295"/>
    </location>
</feature>
<dbReference type="Pfam" id="PF00583">
    <property type="entry name" value="Acetyltransf_1"/>
    <property type="match status" value="1"/>
</dbReference>
<dbReference type="PANTHER" id="PTHR43617:SF31">
    <property type="entry name" value="MYCOTHIOL ACETYLTRANSFERASE"/>
    <property type="match status" value="1"/>
</dbReference>
<dbReference type="GO" id="GO:0010125">
    <property type="term" value="P:mycothiol biosynthetic process"/>
    <property type="evidence" value="ECO:0007669"/>
    <property type="project" value="UniProtKB-UniRule"/>
</dbReference>
<dbReference type="InterPro" id="IPR017813">
    <property type="entry name" value="Mycothiol_AcTrfase"/>
</dbReference>
<feature type="binding site" evidence="4">
    <location>
        <begin position="272"/>
        <end position="277"/>
    </location>
    <ligand>
        <name>acetyl-CoA</name>
        <dbReference type="ChEBI" id="CHEBI:57288"/>
        <label>2</label>
    </ligand>
</feature>